<evidence type="ECO:0000256" key="1">
    <source>
        <dbReference type="PROSITE-ProRule" id="PRU00176"/>
    </source>
</evidence>
<proteinExistence type="predicted"/>
<dbReference type="Pfam" id="PF00076">
    <property type="entry name" value="RRM_1"/>
    <property type="match status" value="1"/>
</dbReference>
<dbReference type="PROSITE" id="PS50102">
    <property type="entry name" value="RRM"/>
    <property type="match status" value="1"/>
</dbReference>
<dbReference type="GO" id="GO:0003723">
    <property type="term" value="F:RNA binding"/>
    <property type="evidence" value="ECO:0007669"/>
    <property type="project" value="UniProtKB-UniRule"/>
</dbReference>
<dbReference type="Proteomes" id="UP000281553">
    <property type="component" value="Unassembled WGS sequence"/>
</dbReference>
<dbReference type="Gene3D" id="3.30.70.330">
    <property type="match status" value="1"/>
</dbReference>
<dbReference type="SUPFAM" id="SSF54928">
    <property type="entry name" value="RNA-binding domain, RBD"/>
    <property type="match status" value="1"/>
</dbReference>
<protein>
    <recommendedName>
        <fullName evidence="3">RRM domain-containing protein</fullName>
    </recommendedName>
</protein>
<dbReference type="EMBL" id="UYRU01101939">
    <property type="protein sequence ID" value="VDN41598.1"/>
    <property type="molecule type" value="Genomic_DNA"/>
</dbReference>
<evidence type="ECO:0000259" key="3">
    <source>
        <dbReference type="PROSITE" id="PS50102"/>
    </source>
</evidence>
<dbReference type="AlphaFoldDB" id="A0A3P7NZ49"/>
<evidence type="ECO:0000313" key="5">
    <source>
        <dbReference type="Proteomes" id="UP000281553"/>
    </source>
</evidence>
<sequence length="89" mass="10181">MQPRSKEKPSTNSDPHRIYVEGLPNSTNAHDLREYFYNYGGVKVACLLKRLEANQSGFIVFQDMESIRKVFEAEPNKLSGRAIKLAYSE</sequence>
<accession>A0A3P7NZ49</accession>
<dbReference type="InterPro" id="IPR000504">
    <property type="entry name" value="RRM_dom"/>
</dbReference>
<name>A0A3P7NZ49_DIBLA</name>
<dbReference type="InterPro" id="IPR012677">
    <property type="entry name" value="Nucleotide-bd_a/b_plait_sf"/>
</dbReference>
<evidence type="ECO:0000313" key="4">
    <source>
        <dbReference type="EMBL" id="VDN41598.1"/>
    </source>
</evidence>
<keyword evidence="5" id="KW-1185">Reference proteome</keyword>
<evidence type="ECO:0000256" key="2">
    <source>
        <dbReference type="SAM" id="MobiDB-lite"/>
    </source>
</evidence>
<organism evidence="4 5">
    <name type="scientific">Dibothriocephalus latus</name>
    <name type="common">Fish tapeworm</name>
    <name type="synonym">Diphyllobothrium latum</name>
    <dbReference type="NCBI Taxonomy" id="60516"/>
    <lineage>
        <taxon>Eukaryota</taxon>
        <taxon>Metazoa</taxon>
        <taxon>Spiralia</taxon>
        <taxon>Lophotrochozoa</taxon>
        <taxon>Platyhelminthes</taxon>
        <taxon>Cestoda</taxon>
        <taxon>Eucestoda</taxon>
        <taxon>Diphyllobothriidea</taxon>
        <taxon>Diphyllobothriidae</taxon>
        <taxon>Dibothriocephalus</taxon>
    </lineage>
</organism>
<feature type="region of interest" description="Disordered" evidence="2">
    <location>
        <begin position="1"/>
        <end position="23"/>
    </location>
</feature>
<dbReference type="SMART" id="SM00360">
    <property type="entry name" value="RRM"/>
    <property type="match status" value="1"/>
</dbReference>
<dbReference type="InterPro" id="IPR035979">
    <property type="entry name" value="RBD_domain_sf"/>
</dbReference>
<feature type="domain" description="RRM" evidence="3">
    <location>
        <begin position="16"/>
        <end position="89"/>
    </location>
</feature>
<reference evidence="4 5" key="1">
    <citation type="submission" date="2018-11" db="EMBL/GenBank/DDBJ databases">
        <authorList>
            <consortium name="Pathogen Informatics"/>
        </authorList>
    </citation>
    <scope>NUCLEOTIDE SEQUENCE [LARGE SCALE GENOMIC DNA]</scope>
</reference>
<feature type="compositionally biased region" description="Basic and acidic residues" evidence="2">
    <location>
        <begin position="1"/>
        <end position="19"/>
    </location>
</feature>
<keyword evidence="1" id="KW-0694">RNA-binding</keyword>
<gene>
    <name evidence="4" type="ORF">DILT_LOCUS18588</name>
</gene>